<protein>
    <recommendedName>
        <fullName evidence="4">Sterile alpha motif domain-containing protein 5</fullName>
    </recommendedName>
</protein>
<evidence type="ECO:0000256" key="2">
    <source>
        <dbReference type="ARBA" id="ARBA00022490"/>
    </source>
</evidence>
<dbReference type="SMART" id="SM00454">
    <property type="entry name" value="SAM"/>
    <property type="match status" value="1"/>
</dbReference>
<keyword evidence="7" id="KW-1185">Reference proteome</keyword>
<keyword evidence="2" id="KW-0963">Cytoplasm</keyword>
<dbReference type="PANTHER" id="PTHR12301:SF8">
    <property type="entry name" value="STERILE ALPHA MOTIF DOMAIN-CONTAINING PROTEIN 5"/>
    <property type="match status" value="1"/>
</dbReference>
<feature type="non-terminal residue" evidence="6">
    <location>
        <position position="169"/>
    </location>
</feature>
<dbReference type="AlphaFoldDB" id="A0A8S4ADL6"/>
<evidence type="ECO:0000256" key="3">
    <source>
        <dbReference type="ARBA" id="ARBA00065890"/>
    </source>
</evidence>
<dbReference type="InterPro" id="IPR013761">
    <property type="entry name" value="SAM/pointed_sf"/>
</dbReference>
<dbReference type="InterPro" id="IPR051725">
    <property type="entry name" value="SAM-SH3_domain_protein"/>
</dbReference>
<comment type="subunit">
    <text evidence="3">Interacts promiscuously (via SAM domain) with EPHA5, EPHA6, EPHA7, EPHA8, EPHB1, EPHB2, EPHB3 and EPHB4 (via SAM domain) (in vitro).</text>
</comment>
<dbReference type="Pfam" id="PF07647">
    <property type="entry name" value="SAM_2"/>
    <property type="match status" value="1"/>
</dbReference>
<evidence type="ECO:0000313" key="6">
    <source>
        <dbReference type="EMBL" id="CAG5136121.1"/>
    </source>
</evidence>
<dbReference type="Proteomes" id="UP000678393">
    <property type="component" value="Unassembled WGS sequence"/>
</dbReference>
<evidence type="ECO:0000259" key="5">
    <source>
        <dbReference type="PROSITE" id="PS50105"/>
    </source>
</evidence>
<feature type="domain" description="SAM" evidence="5">
    <location>
        <begin position="11"/>
        <end position="70"/>
    </location>
</feature>
<evidence type="ECO:0000313" key="7">
    <source>
        <dbReference type="Proteomes" id="UP000678393"/>
    </source>
</evidence>
<comment type="caution">
    <text evidence="6">The sequence shown here is derived from an EMBL/GenBank/DDBJ whole genome shotgun (WGS) entry which is preliminary data.</text>
</comment>
<proteinExistence type="predicted"/>
<sequence>MASDSNNSSIIENWLRSVNLVQYTQAFLDNGYDDLEVCKQIGEADLDAIGVPRDQQREKLLRAVKVLREEGGAAVYFTLEECDTCQSGDETEAGECIEDGLCRGPGGIVASTVNARGVVCPDGSAFKLDAYDMGKTTLVTYPKVQLKLILRDKLVEDSIDLSGPPYTSP</sequence>
<dbReference type="PANTHER" id="PTHR12301">
    <property type="entry name" value="SAM-DOMAIN, SH3 AND NUCLEAR LOCALIZATION SIGNALS PROTEIN RELATED"/>
    <property type="match status" value="1"/>
</dbReference>
<organism evidence="6 7">
    <name type="scientific">Candidula unifasciata</name>
    <dbReference type="NCBI Taxonomy" id="100452"/>
    <lineage>
        <taxon>Eukaryota</taxon>
        <taxon>Metazoa</taxon>
        <taxon>Spiralia</taxon>
        <taxon>Lophotrochozoa</taxon>
        <taxon>Mollusca</taxon>
        <taxon>Gastropoda</taxon>
        <taxon>Heterobranchia</taxon>
        <taxon>Euthyneura</taxon>
        <taxon>Panpulmonata</taxon>
        <taxon>Eupulmonata</taxon>
        <taxon>Stylommatophora</taxon>
        <taxon>Helicina</taxon>
        <taxon>Helicoidea</taxon>
        <taxon>Geomitridae</taxon>
        <taxon>Candidula</taxon>
    </lineage>
</organism>
<dbReference type="Gene3D" id="1.10.150.50">
    <property type="entry name" value="Transcription Factor, Ets-1"/>
    <property type="match status" value="1"/>
</dbReference>
<reference evidence="6" key="1">
    <citation type="submission" date="2021-04" db="EMBL/GenBank/DDBJ databases">
        <authorList>
            <consortium name="Molecular Ecology Group"/>
        </authorList>
    </citation>
    <scope>NUCLEOTIDE SEQUENCE</scope>
</reference>
<dbReference type="SUPFAM" id="SSF47769">
    <property type="entry name" value="SAM/Pointed domain"/>
    <property type="match status" value="1"/>
</dbReference>
<gene>
    <name evidence="6" type="ORF">CUNI_LOCUS21679</name>
</gene>
<dbReference type="OrthoDB" id="1919336at2759"/>
<dbReference type="InterPro" id="IPR001660">
    <property type="entry name" value="SAM"/>
</dbReference>
<dbReference type="EMBL" id="CAJHNH020008492">
    <property type="protein sequence ID" value="CAG5136121.1"/>
    <property type="molecule type" value="Genomic_DNA"/>
</dbReference>
<comment type="subcellular location">
    <subcellularLocation>
        <location evidence="1">Cytoplasm</location>
    </subcellularLocation>
</comment>
<evidence type="ECO:0000256" key="1">
    <source>
        <dbReference type="ARBA" id="ARBA00004496"/>
    </source>
</evidence>
<dbReference type="PROSITE" id="PS50105">
    <property type="entry name" value="SAM_DOMAIN"/>
    <property type="match status" value="1"/>
</dbReference>
<evidence type="ECO:0000256" key="4">
    <source>
        <dbReference type="ARBA" id="ARBA00073398"/>
    </source>
</evidence>
<dbReference type="GO" id="GO:0005737">
    <property type="term" value="C:cytoplasm"/>
    <property type="evidence" value="ECO:0007669"/>
    <property type="project" value="UniProtKB-SubCell"/>
</dbReference>
<dbReference type="FunFam" id="1.10.150.50:FF:000055">
    <property type="entry name" value="Sterile alpha motif domain containing 5"/>
    <property type="match status" value="1"/>
</dbReference>
<accession>A0A8S4ADL6</accession>
<name>A0A8S4ADL6_9EUPU</name>